<dbReference type="VEuPathDB" id="VectorBase:AFAF003212"/>
<dbReference type="SMART" id="SM00494">
    <property type="entry name" value="ChtBD2"/>
    <property type="match status" value="2"/>
</dbReference>
<dbReference type="Proteomes" id="UP000075886">
    <property type="component" value="Unassembled WGS sequence"/>
</dbReference>
<dbReference type="EMBL" id="AXCN02002028">
    <property type="status" value="NOT_ANNOTATED_CDS"/>
    <property type="molecule type" value="Genomic_DNA"/>
</dbReference>
<sequence length="186" mass="20928">MMACCRSWQIFAGLLVLVAGPRGGDAAVSTGRAIADNALCPVARCETYAEINTLWTVPDPAFYLHCRPDPKGGWYLQQMPCAPGTLFSYRQQVCVRTDLWTGCDGTESDTSTENPLDPQCPLPTCITYKDINTLWKHERTDHFYQCRPRNGAWEPQEMPCAPGTLFSFRSQVCVRQELWQELPAEC</sequence>
<evidence type="ECO:0000256" key="1">
    <source>
        <dbReference type="SAM" id="SignalP"/>
    </source>
</evidence>
<dbReference type="GO" id="GO:0005576">
    <property type="term" value="C:extracellular region"/>
    <property type="evidence" value="ECO:0007669"/>
    <property type="project" value="InterPro"/>
</dbReference>
<dbReference type="InterPro" id="IPR002557">
    <property type="entry name" value="Chitin-bd_dom"/>
</dbReference>
<dbReference type="EnsemblMetazoa" id="AFAF003212-RA">
    <property type="protein sequence ID" value="AFAF003212-PA"/>
    <property type="gene ID" value="AFAF003212"/>
</dbReference>
<feature type="signal peptide" evidence="1">
    <location>
        <begin position="1"/>
        <end position="26"/>
    </location>
</feature>
<keyword evidence="1" id="KW-0732">Signal</keyword>
<accession>A0A182Q518</accession>
<evidence type="ECO:0000313" key="4">
    <source>
        <dbReference type="Proteomes" id="UP000075886"/>
    </source>
</evidence>
<dbReference type="AlphaFoldDB" id="A0A182Q518"/>
<dbReference type="SUPFAM" id="SSF57625">
    <property type="entry name" value="Invertebrate chitin-binding proteins"/>
    <property type="match status" value="2"/>
</dbReference>
<evidence type="ECO:0000259" key="2">
    <source>
        <dbReference type="SMART" id="SM00494"/>
    </source>
</evidence>
<proteinExistence type="predicted"/>
<feature type="chain" id="PRO_5008132224" description="Chitin-binding type-2 domain-containing protein" evidence="1">
    <location>
        <begin position="27"/>
        <end position="186"/>
    </location>
</feature>
<dbReference type="GO" id="GO:0008061">
    <property type="term" value="F:chitin binding"/>
    <property type="evidence" value="ECO:0007669"/>
    <property type="project" value="InterPro"/>
</dbReference>
<reference evidence="3" key="2">
    <citation type="submission" date="2020-05" db="UniProtKB">
        <authorList>
            <consortium name="EnsemblMetazoa"/>
        </authorList>
    </citation>
    <scope>IDENTIFICATION</scope>
    <source>
        <strain evidence="3">FAR1</strain>
    </source>
</reference>
<dbReference type="STRING" id="69004.A0A182Q518"/>
<feature type="domain" description="Chitin-binding type-2" evidence="2">
    <location>
        <begin position="43"/>
        <end position="105"/>
    </location>
</feature>
<organism evidence="3 4">
    <name type="scientific">Anopheles farauti</name>
    <dbReference type="NCBI Taxonomy" id="69004"/>
    <lineage>
        <taxon>Eukaryota</taxon>
        <taxon>Metazoa</taxon>
        <taxon>Ecdysozoa</taxon>
        <taxon>Arthropoda</taxon>
        <taxon>Hexapoda</taxon>
        <taxon>Insecta</taxon>
        <taxon>Pterygota</taxon>
        <taxon>Neoptera</taxon>
        <taxon>Endopterygota</taxon>
        <taxon>Diptera</taxon>
        <taxon>Nematocera</taxon>
        <taxon>Culicoidea</taxon>
        <taxon>Culicidae</taxon>
        <taxon>Anophelinae</taxon>
        <taxon>Anopheles</taxon>
    </lineage>
</organism>
<feature type="domain" description="Chitin-binding type-2" evidence="2">
    <location>
        <begin position="123"/>
        <end position="178"/>
    </location>
</feature>
<reference evidence="4" key="1">
    <citation type="submission" date="2014-01" db="EMBL/GenBank/DDBJ databases">
        <title>The Genome Sequence of Anopheles farauti FAR1 (V2).</title>
        <authorList>
            <consortium name="The Broad Institute Genomics Platform"/>
            <person name="Neafsey D.E."/>
            <person name="Besansky N."/>
            <person name="Howell P."/>
            <person name="Walton C."/>
            <person name="Young S.K."/>
            <person name="Zeng Q."/>
            <person name="Gargeya S."/>
            <person name="Fitzgerald M."/>
            <person name="Haas B."/>
            <person name="Abouelleil A."/>
            <person name="Allen A.W."/>
            <person name="Alvarado L."/>
            <person name="Arachchi H.M."/>
            <person name="Berlin A.M."/>
            <person name="Chapman S.B."/>
            <person name="Gainer-Dewar J."/>
            <person name="Goldberg J."/>
            <person name="Griggs A."/>
            <person name="Gujja S."/>
            <person name="Hansen M."/>
            <person name="Howarth C."/>
            <person name="Imamovic A."/>
            <person name="Ireland A."/>
            <person name="Larimer J."/>
            <person name="McCowan C."/>
            <person name="Murphy C."/>
            <person name="Pearson M."/>
            <person name="Poon T.W."/>
            <person name="Priest M."/>
            <person name="Roberts A."/>
            <person name="Saif S."/>
            <person name="Shea T."/>
            <person name="Sisk P."/>
            <person name="Sykes S."/>
            <person name="Wortman J."/>
            <person name="Nusbaum C."/>
            <person name="Birren B."/>
        </authorList>
    </citation>
    <scope>NUCLEOTIDE SEQUENCE [LARGE SCALE GENOMIC DNA]</scope>
    <source>
        <strain evidence="4">FAR1</strain>
    </source>
</reference>
<protein>
    <recommendedName>
        <fullName evidence="2">Chitin-binding type-2 domain-containing protein</fullName>
    </recommendedName>
</protein>
<keyword evidence="4" id="KW-1185">Reference proteome</keyword>
<name>A0A182Q518_9DIPT</name>
<evidence type="ECO:0000313" key="3">
    <source>
        <dbReference type="EnsemblMetazoa" id="AFAF003212-PA"/>
    </source>
</evidence>
<dbReference type="InterPro" id="IPR036508">
    <property type="entry name" value="Chitin-bd_dom_sf"/>
</dbReference>